<dbReference type="EMBL" id="BARS01020966">
    <property type="protein sequence ID" value="GAG12970.1"/>
    <property type="molecule type" value="Genomic_DNA"/>
</dbReference>
<accession>X0V4G4</accession>
<organism evidence="1">
    <name type="scientific">marine sediment metagenome</name>
    <dbReference type="NCBI Taxonomy" id="412755"/>
    <lineage>
        <taxon>unclassified sequences</taxon>
        <taxon>metagenomes</taxon>
        <taxon>ecological metagenomes</taxon>
    </lineage>
</organism>
<feature type="non-terminal residue" evidence="1">
    <location>
        <position position="1"/>
    </location>
</feature>
<dbReference type="AlphaFoldDB" id="X0V4G4"/>
<protein>
    <submittedName>
        <fullName evidence="1">Uncharacterized protein</fullName>
    </submittedName>
</protein>
<comment type="caution">
    <text evidence="1">The sequence shown here is derived from an EMBL/GenBank/DDBJ whole genome shotgun (WGS) entry which is preliminary data.</text>
</comment>
<gene>
    <name evidence="1" type="ORF">S01H1_33750</name>
</gene>
<proteinExistence type="predicted"/>
<sequence length="139" mass="15978">TNTNWIYNLPIVDFNYIGGSNSQTGGIAEDWELIDERLISYKRNITYKQECIDEIDFDTNETYWDCWDVIDKIETTDIPETINYGSPILISSMLKEMQEMKNIINLTNGARIWDDADCLYLSSPDGSTTQRVCNQGAEL</sequence>
<reference evidence="1" key="1">
    <citation type="journal article" date="2014" name="Front. Microbiol.">
        <title>High frequency of phylogenetically diverse reductive dehalogenase-homologous genes in deep subseafloor sedimentary metagenomes.</title>
        <authorList>
            <person name="Kawai M."/>
            <person name="Futagami T."/>
            <person name="Toyoda A."/>
            <person name="Takaki Y."/>
            <person name="Nishi S."/>
            <person name="Hori S."/>
            <person name="Arai W."/>
            <person name="Tsubouchi T."/>
            <person name="Morono Y."/>
            <person name="Uchiyama I."/>
            <person name="Ito T."/>
            <person name="Fujiyama A."/>
            <person name="Inagaki F."/>
            <person name="Takami H."/>
        </authorList>
    </citation>
    <scope>NUCLEOTIDE SEQUENCE</scope>
    <source>
        <strain evidence="1">Expedition CK06-06</strain>
    </source>
</reference>
<evidence type="ECO:0000313" key="1">
    <source>
        <dbReference type="EMBL" id="GAG12970.1"/>
    </source>
</evidence>
<name>X0V4G4_9ZZZZ</name>